<protein>
    <submittedName>
        <fullName evidence="11">Putative permease component of ABC transporter</fullName>
    </submittedName>
</protein>
<evidence type="ECO:0000256" key="5">
    <source>
        <dbReference type="ARBA" id="ARBA00022519"/>
    </source>
</evidence>
<evidence type="ECO:0000256" key="7">
    <source>
        <dbReference type="ARBA" id="ARBA00022989"/>
    </source>
</evidence>
<name>W0HS54_9GAMM</name>
<dbReference type="HOGENOM" id="CLU_016047_1_2_6"/>
<comment type="similarity">
    <text evidence="2">Belongs to the binding-protein-dependent transport system permease family. MalFG subfamily.</text>
</comment>
<organism evidence="11 12">
    <name type="scientific">Candidatus Sodalis pierantonii str. SOPE</name>
    <dbReference type="NCBI Taxonomy" id="2342"/>
    <lineage>
        <taxon>Bacteria</taxon>
        <taxon>Pseudomonadati</taxon>
        <taxon>Pseudomonadota</taxon>
        <taxon>Gammaproteobacteria</taxon>
        <taxon>Enterobacterales</taxon>
        <taxon>Bruguierivoracaceae</taxon>
        <taxon>Sodalis</taxon>
    </lineage>
</organism>
<evidence type="ECO:0000256" key="2">
    <source>
        <dbReference type="ARBA" id="ARBA00009047"/>
    </source>
</evidence>
<keyword evidence="8 9" id="KW-0472">Membrane</keyword>
<proteinExistence type="inferred from homology"/>
<dbReference type="CDD" id="cd06261">
    <property type="entry name" value="TM_PBP2"/>
    <property type="match status" value="1"/>
</dbReference>
<dbReference type="GO" id="GO:0005886">
    <property type="term" value="C:plasma membrane"/>
    <property type="evidence" value="ECO:0007669"/>
    <property type="project" value="UniProtKB-SubCell"/>
</dbReference>
<accession>W0HS54</accession>
<dbReference type="PROSITE" id="PS50928">
    <property type="entry name" value="ABC_TM1"/>
    <property type="match status" value="1"/>
</dbReference>
<sequence length="285" mass="31060">MNLSFPRRLAFWLGLCVLMVWTLGPLYWSLATSLMQPTDLATSPISLVPPVLTLEHYKKLLGGLFGVIDNDIWRDFSRSMVNSAVLALGATLITVAAEAFSAYAAVRLRFPGRNLVFILIISTMAVPGYTVLIPLYRLMVSLGLVDTYTGIILIYVSAFLPLAMWLMRSVYESLPVSVEEAAWIDGAGRLYTLVRIVLPLAAPGLIATAILTFLGAWGQFSVPLVFAPTIDTKPLTVLIPEFATKNYIDYGLINAAGVLAMILPAAVVIFLNRYLMRGLMAGAGK</sequence>
<dbReference type="eggNOG" id="COG0395">
    <property type="taxonomic scope" value="Bacteria"/>
</dbReference>
<dbReference type="InterPro" id="IPR035906">
    <property type="entry name" value="MetI-like_sf"/>
</dbReference>
<evidence type="ECO:0000259" key="10">
    <source>
        <dbReference type="PROSITE" id="PS50928"/>
    </source>
</evidence>
<evidence type="ECO:0000256" key="3">
    <source>
        <dbReference type="ARBA" id="ARBA00022448"/>
    </source>
</evidence>
<keyword evidence="7 9" id="KW-1133">Transmembrane helix</keyword>
<dbReference type="PANTHER" id="PTHR32243">
    <property type="entry name" value="MALTOSE TRANSPORT SYSTEM PERMEASE-RELATED"/>
    <property type="match status" value="1"/>
</dbReference>
<gene>
    <name evidence="11" type="ORF">SOPEG_3842</name>
</gene>
<feature type="transmembrane region" description="Helical" evidence="9">
    <location>
        <begin position="196"/>
        <end position="217"/>
    </location>
</feature>
<evidence type="ECO:0000313" key="11">
    <source>
        <dbReference type="EMBL" id="AHF74953.1"/>
    </source>
</evidence>
<dbReference type="Proteomes" id="UP000019025">
    <property type="component" value="Chromosome"/>
</dbReference>
<reference evidence="11 12" key="1">
    <citation type="journal article" date="2014" name="Genome Biol. Evol.">
        <title>Genome degeneration and adaptation in a nascent stage of symbiosis.</title>
        <authorList>
            <person name="Oakeson K.F."/>
            <person name="Gil R."/>
            <person name="Clayton A.L."/>
            <person name="Dunn D.M."/>
            <person name="von Niederhausern A.C."/>
            <person name="Hamil C."/>
            <person name="Aoyagi A."/>
            <person name="Duval B."/>
            <person name="Baca A."/>
            <person name="Silva F.J."/>
            <person name="Vallier A."/>
            <person name="Jackson D.G."/>
            <person name="Latorre A."/>
            <person name="Weiss R.B."/>
            <person name="Heddi A."/>
            <person name="Moya A."/>
            <person name="Dale C."/>
        </authorList>
    </citation>
    <scope>NUCLEOTIDE SEQUENCE [LARGE SCALE GENOMIC DNA]</scope>
    <source>
        <strain evidence="12">none</strain>
    </source>
</reference>
<keyword evidence="4" id="KW-1003">Cell membrane</keyword>
<comment type="subcellular location">
    <subcellularLocation>
        <location evidence="1">Cell inner membrane</location>
        <topology evidence="1">Multi-pass membrane protein</topology>
    </subcellularLocation>
    <subcellularLocation>
        <location evidence="9">Cell membrane</location>
        <topology evidence="9">Multi-pass membrane protein</topology>
    </subcellularLocation>
</comment>
<evidence type="ECO:0000256" key="9">
    <source>
        <dbReference type="RuleBase" id="RU363032"/>
    </source>
</evidence>
<keyword evidence="6 9" id="KW-0812">Transmembrane</keyword>
<feature type="transmembrane region" description="Helical" evidence="9">
    <location>
        <begin position="115"/>
        <end position="136"/>
    </location>
</feature>
<keyword evidence="12" id="KW-1185">Reference proteome</keyword>
<dbReference type="EMBL" id="CP006568">
    <property type="protein sequence ID" value="AHF74953.1"/>
    <property type="molecule type" value="Genomic_DNA"/>
</dbReference>
<evidence type="ECO:0000256" key="1">
    <source>
        <dbReference type="ARBA" id="ARBA00004429"/>
    </source>
</evidence>
<evidence type="ECO:0000256" key="8">
    <source>
        <dbReference type="ARBA" id="ARBA00023136"/>
    </source>
</evidence>
<feature type="transmembrane region" description="Helical" evidence="9">
    <location>
        <begin position="250"/>
        <end position="271"/>
    </location>
</feature>
<keyword evidence="5" id="KW-0997">Cell inner membrane</keyword>
<dbReference type="AlphaFoldDB" id="W0HS54"/>
<dbReference type="Gene3D" id="1.10.3720.10">
    <property type="entry name" value="MetI-like"/>
    <property type="match status" value="1"/>
</dbReference>
<dbReference type="KEGG" id="pes:SOPEG_3842"/>
<dbReference type="Pfam" id="PF00528">
    <property type="entry name" value="BPD_transp_1"/>
    <property type="match status" value="1"/>
</dbReference>
<evidence type="ECO:0000256" key="4">
    <source>
        <dbReference type="ARBA" id="ARBA00022475"/>
    </source>
</evidence>
<evidence type="ECO:0000313" key="12">
    <source>
        <dbReference type="Proteomes" id="UP000019025"/>
    </source>
</evidence>
<dbReference type="InterPro" id="IPR000515">
    <property type="entry name" value="MetI-like"/>
</dbReference>
<dbReference type="InterPro" id="IPR050901">
    <property type="entry name" value="BP-dep_ABC_trans_perm"/>
</dbReference>
<feature type="transmembrane region" description="Helical" evidence="9">
    <location>
        <begin position="9"/>
        <end position="28"/>
    </location>
</feature>
<dbReference type="PANTHER" id="PTHR32243:SF18">
    <property type="entry name" value="INNER MEMBRANE ABC TRANSPORTER PERMEASE PROTEIN YCJP"/>
    <property type="match status" value="1"/>
</dbReference>
<feature type="transmembrane region" description="Helical" evidence="9">
    <location>
        <begin position="148"/>
        <end position="167"/>
    </location>
</feature>
<dbReference type="GO" id="GO:0055085">
    <property type="term" value="P:transmembrane transport"/>
    <property type="evidence" value="ECO:0007669"/>
    <property type="project" value="InterPro"/>
</dbReference>
<dbReference type="SUPFAM" id="SSF161098">
    <property type="entry name" value="MetI-like"/>
    <property type="match status" value="1"/>
</dbReference>
<evidence type="ECO:0000256" key="6">
    <source>
        <dbReference type="ARBA" id="ARBA00022692"/>
    </source>
</evidence>
<feature type="transmembrane region" description="Helical" evidence="9">
    <location>
        <begin position="84"/>
        <end position="103"/>
    </location>
</feature>
<dbReference type="PATRIC" id="fig|2342.5.peg.4220"/>
<feature type="domain" description="ABC transmembrane type-1" evidence="10">
    <location>
        <begin position="80"/>
        <end position="271"/>
    </location>
</feature>
<keyword evidence="3 9" id="KW-0813">Transport</keyword>
<dbReference type="STRING" id="2342.SOPEG_3842"/>